<keyword evidence="10" id="KW-0808">Transferase</keyword>
<dbReference type="InterPro" id="IPR016197">
    <property type="entry name" value="Chromo-like_dom_sf"/>
</dbReference>
<dbReference type="GO" id="GO:0046872">
    <property type="term" value="F:metal ion binding"/>
    <property type="evidence" value="ECO:0007669"/>
    <property type="project" value="UniProtKB-KW"/>
</dbReference>
<dbReference type="GO" id="GO:0006508">
    <property type="term" value="P:proteolysis"/>
    <property type="evidence" value="ECO:0007669"/>
    <property type="project" value="UniProtKB-KW"/>
</dbReference>
<dbReference type="SUPFAM" id="SSF54160">
    <property type="entry name" value="Chromo domain-like"/>
    <property type="match status" value="1"/>
</dbReference>
<dbReference type="AlphaFoldDB" id="A0A4U0VTT4"/>
<keyword evidence="11" id="KW-0238">DNA-binding</keyword>
<keyword evidence="2" id="KW-0645">Protease</keyword>
<keyword evidence="9" id="KW-0695">RNA-directed DNA polymerase</keyword>
<dbReference type="PANTHER" id="PTHR37984:SF15">
    <property type="entry name" value="INTEGRASE CATALYTIC DOMAIN-CONTAINING PROTEIN"/>
    <property type="match status" value="1"/>
</dbReference>
<keyword evidence="8" id="KW-0229">DNA integration</keyword>
<evidence type="ECO:0000256" key="9">
    <source>
        <dbReference type="ARBA" id="ARBA00022918"/>
    </source>
</evidence>
<evidence type="ECO:0000256" key="6">
    <source>
        <dbReference type="ARBA" id="ARBA00022842"/>
    </source>
</evidence>
<evidence type="ECO:0000256" key="5">
    <source>
        <dbReference type="ARBA" id="ARBA00022801"/>
    </source>
</evidence>
<dbReference type="Gene3D" id="2.40.50.40">
    <property type="match status" value="1"/>
</dbReference>
<evidence type="ECO:0000256" key="8">
    <source>
        <dbReference type="ARBA" id="ARBA00022908"/>
    </source>
</evidence>
<dbReference type="GO" id="GO:0015074">
    <property type="term" value="P:DNA integration"/>
    <property type="evidence" value="ECO:0007669"/>
    <property type="project" value="UniProtKB-KW"/>
</dbReference>
<keyword evidence="5" id="KW-0378">Hydrolase</keyword>
<evidence type="ECO:0000256" key="10">
    <source>
        <dbReference type="ARBA" id="ARBA00022932"/>
    </source>
</evidence>
<dbReference type="InterPro" id="IPR050951">
    <property type="entry name" value="Retrovirus_Pol_polyprotein"/>
</dbReference>
<keyword evidence="3" id="KW-0479">Metal-binding</keyword>
<dbReference type="InterPro" id="IPR036397">
    <property type="entry name" value="RNaseH_sf"/>
</dbReference>
<dbReference type="GO" id="GO:0004190">
    <property type="term" value="F:aspartic-type endopeptidase activity"/>
    <property type="evidence" value="ECO:0007669"/>
    <property type="project" value="UniProtKB-KW"/>
</dbReference>
<comment type="subunit">
    <text evidence="1">Component of the NuA4 histone acetyltransferase complex.</text>
</comment>
<organism evidence="15 16">
    <name type="scientific">Cryomyces minteri</name>
    <dbReference type="NCBI Taxonomy" id="331657"/>
    <lineage>
        <taxon>Eukaryota</taxon>
        <taxon>Fungi</taxon>
        <taxon>Dikarya</taxon>
        <taxon>Ascomycota</taxon>
        <taxon>Pezizomycotina</taxon>
        <taxon>Dothideomycetes</taxon>
        <taxon>Dothideomycetes incertae sedis</taxon>
        <taxon>Cryomyces</taxon>
    </lineage>
</organism>
<gene>
    <name evidence="15" type="ORF">B0A49_13533</name>
</gene>
<keyword evidence="10" id="KW-0239">DNA-directed DNA polymerase</keyword>
<protein>
    <recommendedName>
        <fullName evidence="14">Integrase catalytic domain-containing protein</fullName>
    </recommendedName>
</protein>
<evidence type="ECO:0000259" key="14">
    <source>
        <dbReference type="PROSITE" id="PS50994"/>
    </source>
</evidence>
<dbReference type="PROSITE" id="PS50994">
    <property type="entry name" value="INTEGRASE"/>
    <property type="match status" value="1"/>
</dbReference>
<dbReference type="GO" id="GO:0003964">
    <property type="term" value="F:RNA-directed DNA polymerase activity"/>
    <property type="evidence" value="ECO:0007669"/>
    <property type="project" value="UniProtKB-KW"/>
</dbReference>
<sequence length="1006" mass="115939">VIQKAYKQRQLEIKDLLLTSKSQVTISCDIWTSDNNMSLLGVVAHFLDANDQRQTVLVGLPRLFGHHSGENIASTVCKVLDEYEITNKVGCFMMDNASNNGTMIDAVIKRIPSLKRRARLRCVGHIFNLIIKAILYGRGITDFEKQILGCSDREHFNLWRRLGALGKIHNFVKWILRSTQRREEFCAEQALVMEDDEIFDWQEKVLLKDGGVRWNSTYMMLKRAKLLRKVIEWFQMTHEAIDDEDDIGYGIIDDRITKEDWEEVDLFLSVLEPIANITKELEGNPETSRYGSLWAAFPALNVLSDVLHDAITKTKEAEDSYFKSGILMGKQKLDQYWDKMTQETPIYFAATILNSNVEGGQQMEKIFREYIEKGDDEDDITATRSSAAASSASSASSSRNPQVWSLKRHLKVDKQYSLHGRSAKRRKLDSEYERYKADDDIEAEDLDDDPLRYWLRQARKVQNPYPTLTRMAIDLLCMPAMSSECERIFSQAGKAVTAERNRLSAATIEANECQKFWLRRRLRDVRYCKQIQLADCSERNGHLYFRDRRYVPKSYRLRLRLLQQAHDSVPSGHPGCAKCYDLISRSHWWKTIYPDTVRFVRNCWTCSRSKASRQSKQGWLRSLPVPECRWREVSMDYIGPLPPSTFQGVTYRYALVFVDRLSKMRHLEATQSMEANEAAPVFYRSVYKLHGIPEGIVSDRGSQFTSDFWKTLCKRLRIDAKLSTAYHPETDGQTENANGVMNQYLRSFVNYMGDDWAEFLPGAEFAANNATSVTTHVSPFFANSGQHPRIGFEPLDHPPQETTTHAAKNTLKADVLAQRMEELDAHLREEMTVAQAVSEAQANAHRRPARTYRAGDLVWLNARNLKRARPAEKFNEVNIGPYHISRVTRNPLVVVLDLPPEMRVHPAFHTSLLQPTADDPFPGQRPEPREPVQAVDGEVEWFLEEIVDSKLDNRFRPPLLKYRIHWEDGSYSWEPWNLVKNATDAMKEFHAKYPQKPGPTKEPDTD</sequence>
<dbReference type="Pfam" id="PF17921">
    <property type="entry name" value="Integrase_H2C2"/>
    <property type="match status" value="1"/>
</dbReference>
<keyword evidence="7" id="KW-0694">RNA-binding</keyword>
<feature type="compositionally biased region" description="Low complexity" evidence="13">
    <location>
        <begin position="385"/>
        <end position="398"/>
    </location>
</feature>
<evidence type="ECO:0000313" key="16">
    <source>
        <dbReference type="Proteomes" id="UP000308768"/>
    </source>
</evidence>
<keyword evidence="4" id="KW-0064">Aspartyl protease</keyword>
<feature type="domain" description="Integrase catalytic" evidence="14">
    <location>
        <begin position="620"/>
        <end position="802"/>
    </location>
</feature>
<evidence type="ECO:0000256" key="1">
    <source>
        <dbReference type="ARBA" id="ARBA00011353"/>
    </source>
</evidence>
<dbReference type="STRING" id="331657.A0A4U0VTT4"/>
<dbReference type="Gene3D" id="3.30.420.10">
    <property type="entry name" value="Ribonuclease H-like superfamily/Ribonuclease H"/>
    <property type="match status" value="1"/>
</dbReference>
<dbReference type="GO" id="GO:0006310">
    <property type="term" value="P:DNA recombination"/>
    <property type="evidence" value="ECO:0007669"/>
    <property type="project" value="UniProtKB-KW"/>
</dbReference>
<keyword evidence="10" id="KW-0548">Nucleotidyltransferase</keyword>
<dbReference type="EMBL" id="NAJN01002441">
    <property type="protein sequence ID" value="TKA52632.1"/>
    <property type="molecule type" value="Genomic_DNA"/>
</dbReference>
<dbReference type="Pfam" id="PF24626">
    <property type="entry name" value="SH3_Tf2-1"/>
    <property type="match status" value="1"/>
</dbReference>
<dbReference type="InterPro" id="IPR041588">
    <property type="entry name" value="Integrase_H2C2"/>
</dbReference>
<evidence type="ECO:0000256" key="7">
    <source>
        <dbReference type="ARBA" id="ARBA00022884"/>
    </source>
</evidence>
<name>A0A4U0VTT4_9PEZI</name>
<feature type="non-terminal residue" evidence="15">
    <location>
        <position position="1"/>
    </location>
</feature>
<dbReference type="GO" id="GO:0003887">
    <property type="term" value="F:DNA-directed DNA polymerase activity"/>
    <property type="evidence" value="ECO:0007669"/>
    <property type="project" value="UniProtKB-KW"/>
</dbReference>
<evidence type="ECO:0000256" key="2">
    <source>
        <dbReference type="ARBA" id="ARBA00022670"/>
    </source>
</evidence>
<dbReference type="Gene3D" id="1.10.340.70">
    <property type="match status" value="1"/>
</dbReference>
<evidence type="ECO:0000256" key="11">
    <source>
        <dbReference type="ARBA" id="ARBA00023125"/>
    </source>
</evidence>
<dbReference type="Pfam" id="PF05699">
    <property type="entry name" value="Dimer_Tnp_hAT"/>
    <property type="match status" value="1"/>
</dbReference>
<dbReference type="PANTHER" id="PTHR37984">
    <property type="entry name" value="PROTEIN CBG26694"/>
    <property type="match status" value="1"/>
</dbReference>
<keyword evidence="6" id="KW-0460">Magnesium</keyword>
<dbReference type="InterPro" id="IPR012337">
    <property type="entry name" value="RNaseH-like_sf"/>
</dbReference>
<dbReference type="InterPro" id="IPR001584">
    <property type="entry name" value="Integrase_cat-core"/>
</dbReference>
<dbReference type="GO" id="GO:0046983">
    <property type="term" value="F:protein dimerization activity"/>
    <property type="evidence" value="ECO:0007669"/>
    <property type="project" value="InterPro"/>
</dbReference>
<keyword evidence="12" id="KW-0233">DNA recombination</keyword>
<reference evidence="15 16" key="1">
    <citation type="submission" date="2017-03" db="EMBL/GenBank/DDBJ databases">
        <title>Genomes of endolithic fungi from Antarctica.</title>
        <authorList>
            <person name="Coleine C."/>
            <person name="Masonjones S."/>
            <person name="Stajich J.E."/>
        </authorList>
    </citation>
    <scope>NUCLEOTIDE SEQUENCE [LARGE SCALE GENOMIC DNA]</scope>
    <source>
        <strain evidence="15 16">CCFEE 5187</strain>
    </source>
</reference>
<dbReference type="GO" id="GO:0003723">
    <property type="term" value="F:RNA binding"/>
    <property type="evidence" value="ECO:0007669"/>
    <property type="project" value="UniProtKB-KW"/>
</dbReference>
<evidence type="ECO:0000256" key="3">
    <source>
        <dbReference type="ARBA" id="ARBA00022723"/>
    </source>
</evidence>
<dbReference type="Proteomes" id="UP000308768">
    <property type="component" value="Unassembled WGS sequence"/>
</dbReference>
<dbReference type="InterPro" id="IPR008906">
    <property type="entry name" value="HATC_C_dom"/>
</dbReference>
<evidence type="ECO:0000256" key="12">
    <source>
        <dbReference type="ARBA" id="ARBA00023172"/>
    </source>
</evidence>
<dbReference type="Pfam" id="PF00665">
    <property type="entry name" value="rve"/>
    <property type="match status" value="1"/>
</dbReference>
<comment type="caution">
    <text evidence="15">The sequence shown here is derived from an EMBL/GenBank/DDBJ whole genome shotgun (WGS) entry which is preliminary data.</text>
</comment>
<evidence type="ECO:0000313" key="15">
    <source>
        <dbReference type="EMBL" id="TKA52632.1"/>
    </source>
</evidence>
<dbReference type="GO" id="GO:0003677">
    <property type="term" value="F:DNA binding"/>
    <property type="evidence" value="ECO:0007669"/>
    <property type="project" value="UniProtKB-KW"/>
</dbReference>
<proteinExistence type="predicted"/>
<accession>A0A4U0VTT4</accession>
<dbReference type="InterPro" id="IPR056924">
    <property type="entry name" value="SH3_Tf2-1"/>
</dbReference>
<keyword evidence="16" id="KW-1185">Reference proteome</keyword>
<dbReference type="OrthoDB" id="3944016at2759"/>
<feature type="region of interest" description="Disordered" evidence="13">
    <location>
        <begin position="379"/>
        <end position="402"/>
    </location>
</feature>
<dbReference type="GO" id="GO:0005634">
    <property type="term" value="C:nucleus"/>
    <property type="evidence" value="ECO:0007669"/>
    <property type="project" value="UniProtKB-ARBA"/>
</dbReference>
<evidence type="ECO:0000256" key="13">
    <source>
        <dbReference type="SAM" id="MobiDB-lite"/>
    </source>
</evidence>
<dbReference type="SUPFAM" id="SSF53098">
    <property type="entry name" value="Ribonuclease H-like"/>
    <property type="match status" value="2"/>
</dbReference>
<evidence type="ECO:0000256" key="4">
    <source>
        <dbReference type="ARBA" id="ARBA00022750"/>
    </source>
</evidence>